<dbReference type="GO" id="GO:0017004">
    <property type="term" value="P:cytochrome complex assembly"/>
    <property type="evidence" value="ECO:0007669"/>
    <property type="project" value="UniProtKB-KW"/>
</dbReference>
<dbReference type="AlphaFoldDB" id="A0A432VVX0"/>
<dbReference type="Pfam" id="PF13899">
    <property type="entry name" value="Thioredoxin_7"/>
    <property type="match status" value="1"/>
</dbReference>
<feature type="transmembrane region" description="Helical" evidence="6">
    <location>
        <begin position="296"/>
        <end position="317"/>
    </location>
</feature>
<feature type="transmembrane region" description="Helical" evidence="6">
    <location>
        <begin position="338"/>
        <end position="370"/>
    </location>
</feature>
<keyword evidence="3" id="KW-0201">Cytochrome c-type biogenesis</keyword>
<feature type="chain" id="PRO_5019406276" evidence="7">
    <location>
        <begin position="26"/>
        <end position="691"/>
    </location>
</feature>
<keyword evidence="7" id="KW-0732">Signal</keyword>
<dbReference type="GO" id="GO:0016020">
    <property type="term" value="C:membrane"/>
    <property type="evidence" value="ECO:0007669"/>
    <property type="project" value="UniProtKB-SubCell"/>
</dbReference>
<evidence type="ECO:0000256" key="7">
    <source>
        <dbReference type="SAM" id="SignalP"/>
    </source>
</evidence>
<dbReference type="Pfam" id="PF11412">
    <property type="entry name" value="DsbD_N"/>
    <property type="match status" value="1"/>
</dbReference>
<keyword evidence="4 6" id="KW-1133">Transmembrane helix</keyword>
<name>A0A432VVX0_9GAMM</name>
<dbReference type="OrthoDB" id="9811036at2"/>
<dbReference type="SUPFAM" id="SSF52833">
    <property type="entry name" value="Thioredoxin-like"/>
    <property type="match status" value="1"/>
</dbReference>
<dbReference type="PANTHER" id="PTHR32234">
    <property type="entry name" value="THIOL:DISULFIDE INTERCHANGE PROTEIN DSBD"/>
    <property type="match status" value="1"/>
</dbReference>
<evidence type="ECO:0000256" key="1">
    <source>
        <dbReference type="ARBA" id="ARBA00004141"/>
    </source>
</evidence>
<evidence type="ECO:0000256" key="5">
    <source>
        <dbReference type="ARBA" id="ARBA00023136"/>
    </source>
</evidence>
<feature type="transmembrane region" description="Helical" evidence="6">
    <location>
        <begin position="511"/>
        <end position="532"/>
    </location>
</feature>
<keyword evidence="5 6" id="KW-0472">Membrane</keyword>
<dbReference type="InterPro" id="IPR028250">
    <property type="entry name" value="DsbDN"/>
</dbReference>
<keyword evidence="11" id="KW-1185">Reference proteome</keyword>
<dbReference type="Proteomes" id="UP000288212">
    <property type="component" value="Unassembled WGS sequence"/>
</dbReference>
<evidence type="ECO:0000259" key="8">
    <source>
        <dbReference type="Pfam" id="PF02683"/>
    </source>
</evidence>
<dbReference type="Gene3D" id="3.40.30.10">
    <property type="entry name" value="Glutaredoxin"/>
    <property type="match status" value="1"/>
</dbReference>
<proteinExistence type="predicted"/>
<evidence type="ECO:0000313" key="10">
    <source>
        <dbReference type="EMBL" id="RUO20693.1"/>
    </source>
</evidence>
<keyword evidence="2 6" id="KW-0812">Transmembrane</keyword>
<dbReference type="Pfam" id="PF02683">
    <property type="entry name" value="DsbD_TM"/>
    <property type="match status" value="1"/>
</dbReference>
<accession>A0A432VVX0</accession>
<evidence type="ECO:0000256" key="6">
    <source>
        <dbReference type="SAM" id="Phobius"/>
    </source>
</evidence>
<gene>
    <name evidence="10" type="ORF">CWE06_05135</name>
</gene>
<sequence>MTVFQNTIRYFVAIILATFVMTANASESEIVEQPHLRAQLIAEYSQVEAGQTFDVAVKLVPDAGWHTYWINPGDSGLATVINWQLPEGVSVGSIQWPIAEKYNIGHLSNYGFEGDTYLLSTISISDSYAAATLPITAEVDWLVCEEYCIPGSATLSIELDVGSPQRAASHIDVFSTARNNLPETADWQAYFDIQDRQVTIIVNNEQAASLDNGSLYAFIGATELVEHQPPGSIQSTESELIIRRDLNTYFHDYPEHFPLLLVNDKRAVQLEVHVAEQSAASVNAGSITSEPSSLNLTTVLLFALAGGFILNLMPCVFPVLSLKALHLADHRDHARRDALWYTAGVIMTFVLIAAVLIALRATGAALGWGFQLQNPILIGLLALLFVAIALNLSGVFQIGTSLMRLGQGQQQQSSFATGVLAVVIASPCTAPFMGIALGFAIIQPAPIALTIFAALGLGMALPFLLLGFFPLVARWLPKPGAWMNTFKEWMAIPMYLTTVWLLWVFGRQAGIDSLALLLVALILFATALWTWGKGQLQPSSKGRQMALSWLFIAVTAFIFTIAIQNQQVGERSAPTSQQWQAWTPELQRELQETQPVFVNMTADWCITCLANERVALETEATRALFAEHEIRYLKGDWTLQDPRITEYLANYQRNGVPLYVLYWPGQEPKVLPQILTNSIVREAVEQAKQSI</sequence>
<evidence type="ECO:0000259" key="9">
    <source>
        <dbReference type="Pfam" id="PF11412"/>
    </source>
</evidence>
<feature type="transmembrane region" description="Helical" evidence="6">
    <location>
        <begin position="544"/>
        <end position="563"/>
    </location>
</feature>
<dbReference type="RefSeq" id="WP_126791846.1">
    <property type="nucleotide sequence ID" value="NZ_PIPI01000002.1"/>
</dbReference>
<feature type="transmembrane region" description="Helical" evidence="6">
    <location>
        <begin position="448"/>
        <end position="476"/>
    </location>
</feature>
<feature type="signal peptide" evidence="7">
    <location>
        <begin position="1"/>
        <end position="25"/>
    </location>
</feature>
<protein>
    <submittedName>
        <fullName evidence="10">Thiol:disulfide interchange protein</fullName>
    </submittedName>
</protein>
<evidence type="ECO:0000256" key="3">
    <source>
        <dbReference type="ARBA" id="ARBA00022748"/>
    </source>
</evidence>
<organism evidence="10 11">
    <name type="scientific">Aliidiomarina haloalkalitolerans</name>
    <dbReference type="NCBI Taxonomy" id="859059"/>
    <lineage>
        <taxon>Bacteria</taxon>
        <taxon>Pseudomonadati</taxon>
        <taxon>Pseudomonadota</taxon>
        <taxon>Gammaproteobacteria</taxon>
        <taxon>Alteromonadales</taxon>
        <taxon>Idiomarinaceae</taxon>
        <taxon>Aliidiomarina</taxon>
    </lineage>
</organism>
<comment type="caution">
    <text evidence="10">The sequence shown here is derived from an EMBL/GenBank/DDBJ whole genome shotgun (WGS) entry which is preliminary data.</text>
</comment>
<dbReference type="CDD" id="cd02953">
    <property type="entry name" value="DsbDgamma"/>
    <property type="match status" value="1"/>
</dbReference>
<feature type="domain" description="Thiol:disulfide interchange protein DsbD N-terminal" evidence="9">
    <location>
        <begin position="45"/>
        <end position="155"/>
    </location>
</feature>
<comment type="subcellular location">
    <subcellularLocation>
        <location evidence="1">Membrane</location>
        <topology evidence="1">Multi-pass membrane protein</topology>
    </subcellularLocation>
</comment>
<dbReference type="PANTHER" id="PTHR32234:SF3">
    <property type="entry name" value="SUPPRESSION OF COPPER SENSITIVITY PROTEIN"/>
    <property type="match status" value="1"/>
</dbReference>
<evidence type="ECO:0000256" key="4">
    <source>
        <dbReference type="ARBA" id="ARBA00022989"/>
    </source>
</evidence>
<dbReference type="InterPro" id="IPR036249">
    <property type="entry name" value="Thioredoxin-like_sf"/>
</dbReference>
<dbReference type="InterPro" id="IPR035671">
    <property type="entry name" value="DsbD_gamma"/>
</dbReference>
<feature type="transmembrane region" description="Helical" evidence="6">
    <location>
        <begin position="376"/>
        <end position="398"/>
    </location>
</feature>
<evidence type="ECO:0000256" key="2">
    <source>
        <dbReference type="ARBA" id="ARBA00022692"/>
    </source>
</evidence>
<reference evidence="10 11" key="1">
    <citation type="journal article" date="2011" name="Front. Microbiol.">
        <title>Genomic signatures of strain selection and enhancement in Bacillus atrophaeus var. globigii, a historical biowarfare simulant.</title>
        <authorList>
            <person name="Gibbons H.S."/>
            <person name="Broomall S.M."/>
            <person name="McNew L.A."/>
            <person name="Daligault H."/>
            <person name="Chapman C."/>
            <person name="Bruce D."/>
            <person name="Karavis M."/>
            <person name="Krepps M."/>
            <person name="McGregor P.A."/>
            <person name="Hong C."/>
            <person name="Park K.H."/>
            <person name="Akmal A."/>
            <person name="Feldman A."/>
            <person name="Lin J.S."/>
            <person name="Chang W.E."/>
            <person name="Higgs B.W."/>
            <person name="Demirev P."/>
            <person name="Lindquist J."/>
            <person name="Liem A."/>
            <person name="Fochler E."/>
            <person name="Read T.D."/>
            <person name="Tapia R."/>
            <person name="Johnson S."/>
            <person name="Bishop-Lilly K.A."/>
            <person name="Detter C."/>
            <person name="Han C."/>
            <person name="Sozhamannan S."/>
            <person name="Rosenzweig C.N."/>
            <person name="Skowronski E.W."/>
        </authorList>
    </citation>
    <scope>NUCLEOTIDE SEQUENCE [LARGE SCALE GENOMIC DNA]</scope>
    <source>
        <strain evidence="10 11">AK5</strain>
    </source>
</reference>
<dbReference type="GO" id="GO:0045454">
    <property type="term" value="P:cell redox homeostasis"/>
    <property type="evidence" value="ECO:0007669"/>
    <property type="project" value="TreeGrafter"/>
</dbReference>
<dbReference type="EMBL" id="PIPI01000002">
    <property type="protein sequence ID" value="RUO20693.1"/>
    <property type="molecule type" value="Genomic_DNA"/>
</dbReference>
<feature type="transmembrane region" description="Helical" evidence="6">
    <location>
        <begin position="419"/>
        <end position="442"/>
    </location>
</feature>
<evidence type="ECO:0000313" key="11">
    <source>
        <dbReference type="Proteomes" id="UP000288212"/>
    </source>
</evidence>
<feature type="domain" description="Cytochrome C biogenesis protein transmembrane" evidence="8">
    <location>
        <begin position="298"/>
        <end position="502"/>
    </location>
</feature>
<dbReference type="InterPro" id="IPR003834">
    <property type="entry name" value="Cyt_c_assmbl_TM_dom"/>
</dbReference>
<dbReference type="GO" id="GO:0015035">
    <property type="term" value="F:protein-disulfide reductase activity"/>
    <property type="evidence" value="ECO:0007669"/>
    <property type="project" value="TreeGrafter"/>
</dbReference>
<feature type="transmembrane region" description="Helical" evidence="6">
    <location>
        <begin position="488"/>
        <end position="505"/>
    </location>
</feature>